<keyword evidence="1" id="KW-1133">Transmembrane helix</keyword>
<evidence type="ECO:0000313" key="3">
    <source>
        <dbReference type="Proteomes" id="UP000054018"/>
    </source>
</evidence>
<dbReference type="Proteomes" id="UP000054018">
    <property type="component" value="Unassembled WGS sequence"/>
</dbReference>
<dbReference type="EMBL" id="KN834179">
    <property type="protein sequence ID" value="KIK11643.1"/>
    <property type="molecule type" value="Genomic_DNA"/>
</dbReference>
<reference evidence="2 3" key="1">
    <citation type="submission" date="2014-04" db="EMBL/GenBank/DDBJ databases">
        <authorList>
            <consortium name="DOE Joint Genome Institute"/>
            <person name="Kuo A."/>
            <person name="Kohler A."/>
            <person name="Costa M.D."/>
            <person name="Nagy L.G."/>
            <person name="Floudas D."/>
            <person name="Copeland A."/>
            <person name="Barry K.W."/>
            <person name="Cichocki N."/>
            <person name="Veneault-Fourrey C."/>
            <person name="LaButti K."/>
            <person name="Lindquist E.A."/>
            <person name="Lipzen A."/>
            <person name="Lundell T."/>
            <person name="Morin E."/>
            <person name="Murat C."/>
            <person name="Sun H."/>
            <person name="Tunlid A."/>
            <person name="Henrissat B."/>
            <person name="Grigoriev I.V."/>
            <person name="Hibbett D.S."/>
            <person name="Martin F."/>
            <person name="Nordberg H.P."/>
            <person name="Cantor M.N."/>
            <person name="Hua S.X."/>
        </authorList>
    </citation>
    <scope>NUCLEOTIDE SEQUENCE [LARGE SCALE GENOMIC DNA]</scope>
    <source>
        <strain evidence="2 3">441</strain>
    </source>
</reference>
<protein>
    <submittedName>
        <fullName evidence="2">Unplaced genomic scaffold scaffold_495, whole genome shotgun sequence</fullName>
    </submittedName>
</protein>
<sequence>MHCSEDALIMHSVVAIIWILDTLHVSFMCHVLYYYLITNYGNPTSLEYIV</sequence>
<keyword evidence="1" id="KW-0812">Transmembrane</keyword>
<proteinExistence type="predicted"/>
<dbReference type="HOGENOM" id="CLU_3129892_0_0_1"/>
<keyword evidence="1" id="KW-0472">Membrane</keyword>
<keyword evidence="3" id="KW-1185">Reference proteome</keyword>
<feature type="non-terminal residue" evidence="2">
    <location>
        <position position="50"/>
    </location>
</feature>
<accession>A0A0C9YUT8</accession>
<evidence type="ECO:0000256" key="1">
    <source>
        <dbReference type="SAM" id="Phobius"/>
    </source>
</evidence>
<dbReference type="AlphaFoldDB" id="A0A0C9YUT8"/>
<reference evidence="3" key="2">
    <citation type="submission" date="2015-01" db="EMBL/GenBank/DDBJ databases">
        <title>Evolutionary Origins and Diversification of the Mycorrhizal Mutualists.</title>
        <authorList>
            <consortium name="DOE Joint Genome Institute"/>
            <consortium name="Mycorrhizal Genomics Consortium"/>
            <person name="Kohler A."/>
            <person name="Kuo A."/>
            <person name="Nagy L.G."/>
            <person name="Floudas D."/>
            <person name="Copeland A."/>
            <person name="Barry K.W."/>
            <person name="Cichocki N."/>
            <person name="Veneault-Fourrey C."/>
            <person name="LaButti K."/>
            <person name="Lindquist E.A."/>
            <person name="Lipzen A."/>
            <person name="Lundell T."/>
            <person name="Morin E."/>
            <person name="Murat C."/>
            <person name="Riley R."/>
            <person name="Ohm R."/>
            <person name="Sun H."/>
            <person name="Tunlid A."/>
            <person name="Henrissat B."/>
            <person name="Grigoriev I.V."/>
            <person name="Hibbett D.S."/>
            <person name="Martin F."/>
        </authorList>
    </citation>
    <scope>NUCLEOTIDE SEQUENCE [LARGE SCALE GENOMIC DNA]</scope>
    <source>
        <strain evidence="3">441</strain>
    </source>
</reference>
<feature type="transmembrane region" description="Helical" evidence="1">
    <location>
        <begin position="12"/>
        <end position="36"/>
    </location>
</feature>
<gene>
    <name evidence="2" type="ORF">PISMIDRAFT_690171</name>
</gene>
<name>A0A0C9YUT8_9AGAM</name>
<organism evidence="2 3">
    <name type="scientific">Pisolithus microcarpus 441</name>
    <dbReference type="NCBI Taxonomy" id="765257"/>
    <lineage>
        <taxon>Eukaryota</taxon>
        <taxon>Fungi</taxon>
        <taxon>Dikarya</taxon>
        <taxon>Basidiomycota</taxon>
        <taxon>Agaricomycotina</taxon>
        <taxon>Agaricomycetes</taxon>
        <taxon>Agaricomycetidae</taxon>
        <taxon>Boletales</taxon>
        <taxon>Sclerodermatineae</taxon>
        <taxon>Pisolithaceae</taxon>
        <taxon>Pisolithus</taxon>
    </lineage>
</organism>
<dbReference type="OrthoDB" id="3214861at2759"/>
<evidence type="ECO:0000313" key="2">
    <source>
        <dbReference type="EMBL" id="KIK11643.1"/>
    </source>
</evidence>